<feature type="transmembrane region" description="Helical" evidence="1">
    <location>
        <begin position="47"/>
        <end position="67"/>
    </location>
</feature>
<gene>
    <name evidence="2" type="ORF">NC653_028304</name>
</gene>
<dbReference type="Proteomes" id="UP001164929">
    <property type="component" value="Chromosome 11"/>
</dbReference>
<evidence type="ECO:0000256" key="1">
    <source>
        <dbReference type="SAM" id="Phobius"/>
    </source>
</evidence>
<name>A0AAD6M7P3_9ROSI</name>
<organism evidence="2 3">
    <name type="scientific">Populus alba x Populus x berolinensis</name>
    <dbReference type="NCBI Taxonomy" id="444605"/>
    <lineage>
        <taxon>Eukaryota</taxon>
        <taxon>Viridiplantae</taxon>
        <taxon>Streptophyta</taxon>
        <taxon>Embryophyta</taxon>
        <taxon>Tracheophyta</taxon>
        <taxon>Spermatophyta</taxon>
        <taxon>Magnoliopsida</taxon>
        <taxon>eudicotyledons</taxon>
        <taxon>Gunneridae</taxon>
        <taxon>Pentapetalae</taxon>
        <taxon>rosids</taxon>
        <taxon>fabids</taxon>
        <taxon>Malpighiales</taxon>
        <taxon>Salicaceae</taxon>
        <taxon>Saliceae</taxon>
        <taxon>Populus</taxon>
    </lineage>
</organism>
<dbReference type="EMBL" id="JAQIZT010000011">
    <property type="protein sequence ID" value="KAJ6980456.1"/>
    <property type="molecule type" value="Genomic_DNA"/>
</dbReference>
<comment type="caution">
    <text evidence="2">The sequence shown here is derived from an EMBL/GenBank/DDBJ whole genome shotgun (WGS) entry which is preliminary data.</text>
</comment>
<feature type="transmembrane region" description="Helical" evidence="1">
    <location>
        <begin position="12"/>
        <end position="35"/>
    </location>
</feature>
<proteinExistence type="predicted"/>
<evidence type="ECO:0000313" key="3">
    <source>
        <dbReference type="Proteomes" id="UP001164929"/>
    </source>
</evidence>
<evidence type="ECO:0000313" key="2">
    <source>
        <dbReference type="EMBL" id="KAJ6980456.1"/>
    </source>
</evidence>
<keyword evidence="3" id="KW-1185">Reference proteome</keyword>
<reference evidence="2" key="1">
    <citation type="journal article" date="2023" name="Mol. Ecol. Resour.">
        <title>Chromosome-level genome assembly of a triploid poplar Populus alba 'Berolinensis'.</title>
        <authorList>
            <person name="Chen S."/>
            <person name="Yu Y."/>
            <person name="Wang X."/>
            <person name="Wang S."/>
            <person name="Zhang T."/>
            <person name="Zhou Y."/>
            <person name="He R."/>
            <person name="Meng N."/>
            <person name="Wang Y."/>
            <person name="Liu W."/>
            <person name="Liu Z."/>
            <person name="Liu J."/>
            <person name="Guo Q."/>
            <person name="Huang H."/>
            <person name="Sederoff R.R."/>
            <person name="Wang G."/>
            <person name="Qu G."/>
            <person name="Chen S."/>
        </authorList>
    </citation>
    <scope>NUCLEOTIDE SEQUENCE</scope>
    <source>
        <strain evidence="2">SC-2020</strain>
    </source>
</reference>
<dbReference type="AlphaFoldDB" id="A0AAD6M7P3"/>
<accession>A0AAD6M7P3</accession>
<protein>
    <submittedName>
        <fullName evidence="2">Uncharacterized protein</fullName>
    </submittedName>
</protein>
<sequence length="84" mass="9200">MVLLSSLQRALLRLWNCHLLTLLPPSFIGVITKCMRSPDGMDAPPGFRLGLVFGLMVMGWTCFRPGLGSIDDTISLSPKEGCHI</sequence>
<keyword evidence="1" id="KW-0472">Membrane</keyword>
<keyword evidence="1" id="KW-0812">Transmembrane</keyword>
<keyword evidence="1" id="KW-1133">Transmembrane helix</keyword>